<comment type="catalytic activity">
    <reaction evidence="3">
        <text>2 GTP = 3',3'-c-di-GMP + 2 diphosphate</text>
        <dbReference type="Rhea" id="RHEA:24898"/>
        <dbReference type="ChEBI" id="CHEBI:33019"/>
        <dbReference type="ChEBI" id="CHEBI:37565"/>
        <dbReference type="ChEBI" id="CHEBI:58805"/>
        <dbReference type="EC" id="2.7.7.65"/>
    </reaction>
</comment>
<dbReference type="CDD" id="cd01007">
    <property type="entry name" value="PBP2_BvgS_HisK_like"/>
    <property type="match status" value="1"/>
</dbReference>
<feature type="signal peptide" evidence="5">
    <location>
        <begin position="1"/>
        <end position="24"/>
    </location>
</feature>
<dbReference type="PROSITE" id="PS50887">
    <property type="entry name" value="GGDEF"/>
    <property type="match status" value="1"/>
</dbReference>
<evidence type="ECO:0000256" key="3">
    <source>
        <dbReference type="ARBA" id="ARBA00034247"/>
    </source>
</evidence>
<comment type="cofactor">
    <cofactor evidence="1">
        <name>Mg(2+)</name>
        <dbReference type="ChEBI" id="CHEBI:18420"/>
    </cofactor>
</comment>
<dbReference type="Gene3D" id="3.30.70.270">
    <property type="match status" value="1"/>
</dbReference>
<proteinExistence type="predicted"/>
<dbReference type="Proteomes" id="UP000267535">
    <property type="component" value="Unassembled WGS sequence"/>
</dbReference>
<dbReference type="InterPro" id="IPR015168">
    <property type="entry name" value="SsuA/THI5"/>
</dbReference>
<evidence type="ECO:0000256" key="4">
    <source>
        <dbReference type="SAM" id="Phobius"/>
    </source>
</evidence>
<dbReference type="FunFam" id="3.30.70.270:FF:000001">
    <property type="entry name" value="Diguanylate cyclase domain protein"/>
    <property type="match status" value="1"/>
</dbReference>
<keyword evidence="4" id="KW-0812">Transmembrane</keyword>
<dbReference type="Pfam" id="PF09084">
    <property type="entry name" value="NMT1"/>
    <property type="match status" value="1"/>
</dbReference>
<comment type="caution">
    <text evidence="7">The sequence shown here is derived from an EMBL/GenBank/DDBJ whole genome shotgun (WGS) entry which is preliminary data.</text>
</comment>
<dbReference type="PANTHER" id="PTHR45138:SF9">
    <property type="entry name" value="DIGUANYLATE CYCLASE DGCM-RELATED"/>
    <property type="match status" value="1"/>
</dbReference>
<dbReference type="InterPro" id="IPR029787">
    <property type="entry name" value="Nucleotide_cyclase"/>
</dbReference>
<keyword evidence="4" id="KW-0472">Membrane</keyword>
<evidence type="ECO:0000259" key="6">
    <source>
        <dbReference type="PROSITE" id="PS50887"/>
    </source>
</evidence>
<reference evidence="7 8" key="1">
    <citation type="submission" date="2018-11" db="EMBL/GenBank/DDBJ databases">
        <title>The draft genome sequence of Amphritea balenae JAMM 1525T.</title>
        <authorList>
            <person name="Fang Z."/>
            <person name="Zhang Y."/>
            <person name="Han X."/>
        </authorList>
    </citation>
    <scope>NUCLEOTIDE SEQUENCE [LARGE SCALE GENOMIC DNA]</scope>
    <source>
        <strain evidence="7 8">JAMM 1525</strain>
    </source>
</reference>
<dbReference type="OrthoDB" id="9180959at2"/>
<feature type="domain" description="GGDEF" evidence="6">
    <location>
        <begin position="633"/>
        <end position="764"/>
    </location>
</feature>
<dbReference type="EMBL" id="RQXV01000004">
    <property type="protein sequence ID" value="RRC99563.1"/>
    <property type="molecule type" value="Genomic_DNA"/>
</dbReference>
<keyword evidence="5" id="KW-0732">Signal</keyword>
<dbReference type="CDD" id="cd01949">
    <property type="entry name" value="GGDEF"/>
    <property type="match status" value="1"/>
</dbReference>
<dbReference type="SMART" id="SM00267">
    <property type="entry name" value="GGDEF"/>
    <property type="match status" value="1"/>
</dbReference>
<organism evidence="7 8">
    <name type="scientific">Amphritea balenae</name>
    <dbReference type="NCBI Taxonomy" id="452629"/>
    <lineage>
        <taxon>Bacteria</taxon>
        <taxon>Pseudomonadati</taxon>
        <taxon>Pseudomonadota</taxon>
        <taxon>Gammaproteobacteria</taxon>
        <taxon>Oceanospirillales</taxon>
        <taxon>Oceanospirillaceae</taxon>
        <taxon>Amphritea</taxon>
    </lineage>
</organism>
<evidence type="ECO:0000313" key="8">
    <source>
        <dbReference type="Proteomes" id="UP000267535"/>
    </source>
</evidence>
<evidence type="ECO:0000256" key="2">
    <source>
        <dbReference type="ARBA" id="ARBA00012528"/>
    </source>
</evidence>
<dbReference type="SMART" id="SM00062">
    <property type="entry name" value="PBPb"/>
    <property type="match status" value="1"/>
</dbReference>
<evidence type="ECO:0000256" key="1">
    <source>
        <dbReference type="ARBA" id="ARBA00001946"/>
    </source>
</evidence>
<dbReference type="SUPFAM" id="SSF53850">
    <property type="entry name" value="Periplasmic binding protein-like II"/>
    <property type="match status" value="2"/>
</dbReference>
<evidence type="ECO:0000313" key="7">
    <source>
        <dbReference type="EMBL" id="RRC99563.1"/>
    </source>
</evidence>
<dbReference type="Pfam" id="PF00497">
    <property type="entry name" value="SBP_bac_3"/>
    <property type="match status" value="1"/>
</dbReference>
<dbReference type="InterPro" id="IPR050469">
    <property type="entry name" value="Diguanylate_Cyclase"/>
</dbReference>
<keyword evidence="8" id="KW-1185">Reference proteome</keyword>
<dbReference type="SUPFAM" id="SSF55073">
    <property type="entry name" value="Nucleotide cyclase"/>
    <property type="match status" value="1"/>
</dbReference>
<feature type="transmembrane region" description="Helical" evidence="4">
    <location>
        <begin position="570"/>
        <end position="589"/>
    </location>
</feature>
<gene>
    <name evidence="7" type="ORF">EHS89_08640</name>
</gene>
<dbReference type="InterPro" id="IPR001638">
    <property type="entry name" value="Solute-binding_3/MltF_N"/>
</dbReference>
<dbReference type="InterPro" id="IPR000160">
    <property type="entry name" value="GGDEF_dom"/>
</dbReference>
<dbReference type="Gene3D" id="3.40.190.10">
    <property type="entry name" value="Periplasmic binding protein-like II"/>
    <property type="match status" value="4"/>
</dbReference>
<protein>
    <recommendedName>
        <fullName evidence="2">diguanylate cyclase</fullName>
        <ecNumber evidence="2">2.7.7.65</ecNumber>
    </recommendedName>
</protein>
<dbReference type="EC" id="2.7.7.65" evidence="2"/>
<keyword evidence="4" id="KW-1133">Transmembrane helix</keyword>
<dbReference type="PANTHER" id="PTHR45138">
    <property type="entry name" value="REGULATORY COMPONENTS OF SENSORY TRANSDUCTION SYSTEM"/>
    <property type="match status" value="1"/>
</dbReference>
<dbReference type="InterPro" id="IPR043128">
    <property type="entry name" value="Rev_trsase/Diguanyl_cyclase"/>
</dbReference>
<accession>A0A3P1SQY8</accession>
<name>A0A3P1SQY8_9GAMM</name>
<evidence type="ECO:0000256" key="5">
    <source>
        <dbReference type="SAM" id="SignalP"/>
    </source>
</evidence>
<dbReference type="Pfam" id="PF00990">
    <property type="entry name" value="GGDEF"/>
    <property type="match status" value="1"/>
</dbReference>
<dbReference type="NCBIfam" id="TIGR00254">
    <property type="entry name" value="GGDEF"/>
    <property type="match status" value="1"/>
</dbReference>
<dbReference type="AlphaFoldDB" id="A0A3P1SQY8"/>
<feature type="chain" id="PRO_5018019719" description="diguanylate cyclase" evidence="5">
    <location>
        <begin position="25"/>
        <end position="770"/>
    </location>
</feature>
<dbReference type="GO" id="GO:0052621">
    <property type="term" value="F:diguanylate cyclase activity"/>
    <property type="evidence" value="ECO:0007669"/>
    <property type="project" value="UniProtKB-EC"/>
</dbReference>
<sequence>MPCSLLRTVCLGMKLLLVSLSVNATDLQPVSLQLLWKHQFQFAGYYMAIHKGYYQSAGIDLSIHEYENNTDPVEIVLKGQRDFAIGRSTVLAQKAQGARIVALMSAYQSSPLMLLTTEASGITKPGDLRGKRIMMTTDAEQQVELLAMLRQAGLSNDNFIRQDHSFNIDSLIKGETDAMASYVSNEPYQLQEKGIGYNIIHPKNFGFSMYSDLLFTSEDFLANNPDLVKRFHRATIAGWVYAFNNIEETADLIINKYNSQQRSREALIFEGKKLAELAFDQEGNFGSISAEQLKLMSKLYLLFNIIDHEYSFEQFIYDPRPGKQLLLTKEEQSFIRSSPALNICGDPLWEPYSQLTYNGYEGIIPDYIELIQQRSGLKFKTVNTHSWNQTVTAMKVAKCDLIDGAMQTHNRALYMDFTRPYMSMPAVLAVSKSYNGELDLQRLLRHPVAIVKESAFHEIILARYPETKIVPVASLLEGLLLIQQGDAVAIIDAADSISSVASNNNISEIKILNLVHDSFDISIAINPKLGHTPLRSILNKTIDSITPEEKSAIRNRWIKLTFEHETNYDLMWQIISVVALLVIFLAYRYRIIQLHNLQLQEMARHDHLTGLYNRRMLRDMLNDTTAISNRYNRPVSLIFFDLDDFKQVNDNLGHNEGDKVLRTIADILKNNCRLTDYFGRWGGEEFLIILPETDLSAAEQSAEKLRTAIASHPFNLTQEVNITGSFGVTEYKTREPIDSFVHRADQALYRAKAAGKNCICKDELIPDGPR</sequence>